<dbReference type="RefSeq" id="WP_004502519.1">
    <property type="nucleotide sequence ID" value="NZ_AHNU02000022.1"/>
</dbReference>
<dbReference type="Proteomes" id="UP000012118">
    <property type="component" value="Unassembled WGS sequence"/>
</dbReference>
<name>M6QT88_9LEPT</name>
<accession>M6QT88</accession>
<evidence type="ECO:0000313" key="2">
    <source>
        <dbReference type="EMBL" id="EMN92007.1"/>
    </source>
</evidence>
<comment type="caution">
    <text evidence="2">The sequence shown here is derived from an EMBL/GenBank/DDBJ whole genome shotgun (WGS) entry which is preliminary data.</text>
</comment>
<evidence type="ECO:0000313" key="3">
    <source>
        <dbReference type="Proteomes" id="UP000012118"/>
    </source>
</evidence>
<keyword evidence="1" id="KW-1133">Transmembrane helix</keyword>
<sequence length="213" mass="23664">MKNRQPVDFVKEHDTGANMKILTLWKLIKYDYSLLLKRKLCKNVFCGNLIIFLFLLQAGCTLMPSGKSNVVEDNLLIWTIIVLDLQEIQNGPCGKYITVSSTLQNLNFVSYETSGTQYTGAIVYLPDVKQTNALFLCSNSNVNFYQTANFATRSGNNCTNGTLTNTPKIASIIGNSTLIGNCYSYPIQMDGSFTLSVFIKGSGYPNDAQVYLQ</sequence>
<keyword evidence="1" id="KW-0472">Membrane</keyword>
<proteinExistence type="predicted"/>
<protein>
    <submittedName>
        <fullName evidence="2">Uncharacterized protein</fullName>
    </submittedName>
</protein>
<gene>
    <name evidence="2" type="ORF">LEP1GSC108_0418</name>
</gene>
<feature type="transmembrane region" description="Helical" evidence="1">
    <location>
        <begin position="44"/>
        <end position="64"/>
    </location>
</feature>
<organism evidence="2 3">
    <name type="scientific">Leptospira weilii str. UI 13098</name>
    <dbReference type="NCBI Taxonomy" id="1088542"/>
    <lineage>
        <taxon>Bacteria</taxon>
        <taxon>Pseudomonadati</taxon>
        <taxon>Spirochaetota</taxon>
        <taxon>Spirochaetia</taxon>
        <taxon>Leptospirales</taxon>
        <taxon>Leptospiraceae</taxon>
        <taxon>Leptospira</taxon>
    </lineage>
</organism>
<reference evidence="2 3" key="1">
    <citation type="submission" date="2013-01" db="EMBL/GenBank/DDBJ databases">
        <authorList>
            <person name="Harkins D.M."/>
            <person name="Durkin A.S."/>
            <person name="Brinkac L.M."/>
            <person name="Haft D.H."/>
            <person name="Selengut J.D."/>
            <person name="Sanka R."/>
            <person name="DePew J."/>
            <person name="Purushe J."/>
            <person name="Chanthongthip A."/>
            <person name="Lattana O."/>
            <person name="Phetsouvanh R."/>
            <person name="Newton P.N."/>
            <person name="Vinetz J.M."/>
            <person name="Sutton G.G."/>
            <person name="Nierman W.C."/>
            <person name="Fouts D.E."/>
        </authorList>
    </citation>
    <scope>NUCLEOTIDE SEQUENCE [LARGE SCALE GENOMIC DNA]</scope>
    <source>
        <strain evidence="2 3">UI 13098</strain>
    </source>
</reference>
<keyword evidence="3" id="KW-1185">Reference proteome</keyword>
<dbReference type="EMBL" id="AHNU02000022">
    <property type="protein sequence ID" value="EMN92007.1"/>
    <property type="molecule type" value="Genomic_DNA"/>
</dbReference>
<evidence type="ECO:0000256" key="1">
    <source>
        <dbReference type="SAM" id="Phobius"/>
    </source>
</evidence>
<keyword evidence="1" id="KW-0812">Transmembrane</keyword>
<dbReference type="AlphaFoldDB" id="M6QT88"/>